<evidence type="ECO:0000256" key="1">
    <source>
        <dbReference type="ARBA" id="ARBA00004442"/>
    </source>
</evidence>
<keyword evidence="2 4" id="KW-0472">Membrane</keyword>
<evidence type="ECO:0000256" key="4">
    <source>
        <dbReference type="PROSITE-ProRule" id="PRU00473"/>
    </source>
</evidence>
<sequence>MQLLFRLATLFAYITLAGCASYPPEGTGGLAEQYTSESFSPVMPDEPLGPEHGLRFDWQLAKLHLDVLIQEGARWCFPAAVVQAIEKQNRIARELDGGLLLDAANDLIIQRKRLNQLELQLDYVTSQTRCTPPQDNSDIEMQIAVIETLFNLLNTDNQFTVNSAEVNPKFMGNLSKSAALLRKHSQLKLSVTGHADKNGSDDHNQKLAMARAKQVKRYLIIFGLEPNRIETHSLGENLPLFKGETPATYLTNRRVSVEIISPVKQQSPHTSGGFYALD</sequence>
<dbReference type="PRINTS" id="PR01021">
    <property type="entry name" value="OMPADOMAIN"/>
</dbReference>
<evidence type="ECO:0000256" key="2">
    <source>
        <dbReference type="ARBA" id="ARBA00023136"/>
    </source>
</evidence>
<gene>
    <name evidence="6" type="primary">pal_1</name>
    <name evidence="6" type="ORF">VMF7928_00251</name>
</gene>
<keyword evidence="6" id="KW-0449">Lipoprotein</keyword>
<dbReference type="InterPro" id="IPR006665">
    <property type="entry name" value="OmpA-like"/>
</dbReference>
<dbReference type="PROSITE" id="PS51257">
    <property type="entry name" value="PROKAR_LIPOPROTEIN"/>
    <property type="match status" value="1"/>
</dbReference>
<dbReference type="PROSITE" id="PS51123">
    <property type="entry name" value="OMPA_2"/>
    <property type="match status" value="1"/>
</dbReference>
<comment type="subcellular location">
    <subcellularLocation>
        <location evidence="1">Cell outer membrane</location>
    </subcellularLocation>
</comment>
<dbReference type="Pfam" id="PF00691">
    <property type="entry name" value="OmpA"/>
    <property type="match status" value="1"/>
</dbReference>
<dbReference type="PANTHER" id="PTHR30329">
    <property type="entry name" value="STATOR ELEMENT OF FLAGELLAR MOTOR COMPLEX"/>
    <property type="match status" value="1"/>
</dbReference>
<dbReference type="InterPro" id="IPR050330">
    <property type="entry name" value="Bact_OuterMem_StrucFunc"/>
</dbReference>
<evidence type="ECO:0000259" key="5">
    <source>
        <dbReference type="PROSITE" id="PS51123"/>
    </source>
</evidence>
<dbReference type="RefSeq" id="WP_237359659.1">
    <property type="nucleotide sequence ID" value="NZ_CAKLDM010000001.1"/>
</dbReference>
<evidence type="ECO:0000313" key="6">
    <source>
        <dbReference type="EMBL" id="CAH0536163.1"/>
    </source>
</evidence>
<organism evidence="6 7">
    <name type="scientific">Vibrio marisflavi CECT 7928</name>
    <dbReference type="NCBI Taxonomy" id="634439"/>
    <lineage>
        <taxon>Bacteria</taxon>
        <taxon>Pseudomonadati</taxon>
        <taxon>Pseudomonadota</taxon>
        <taxon>Gammaproteobacteria</taxon>
        <taxon>Vibrionales</taxon>
        <taxon>Vibrionaceae</taxon>
        <taxon>Vibrio</taxon>
    </lineage>
</organism>
<evidence type="ECO:0000256" key="3">
    <source>
        <dbReference type="ARBA" id="ARBA00023237"/>
    </source>
</evidence>
<evidence type="ECO:0000313" key="7">
    <source>
        <dbReference type="Proteomes" id="UP000838748"/>
    </source>
</evidence>
<dbReference type="Proteomes" id="UP000838748">
    <property type="component" value="Unassembled WGS sequence"/>
</dbReference>
<keyword evidence="3" id="KW-0998">Cell outer membrane</keyword>
<protein>
    <submittedName>
        <fullName evidence="6">Peptidoglycan-associated lipoprotein</fullName>
    </submittedName>
</protein>
<proteinExistence type="predicted"/>
<feature type="domain" description="OmpA-like" evidence="5">
    <location>
        <begin position="146"/>
        <end position="263"/>
    </location>
</feature>
<dbReference type="Gene3D" id="3.30.1330.60">
    <property type="entry name" value="OmpA-like domain"/>
    <property type="match status" value="1"/>
</dbReference>
<dbReference type="PANTHER" id="PTHR30329:SF21">
    <property type="entry name" value="LIPOPROTEIN YIAD-RELATED"/>
    <property type="match status" value="1"/>
</dbReference>
<dbReference type="InterPro" id="IPR036737">
    <property type="entry name" value="OmpA-like_sf"/>
</dbReference>
<keyword evidence="7" id="KW-1185">Reference proteome</keyword>
<dbReference type="SUPFAM" id="SSF103088">
    <property type="entry name" value="OmpA-like"/>
    <property type="match status" value="1"/>
</dbReference>
<accession>A0ABM8ZZ83</accession>
<dbReference type="CDD" id="cd07185">
    <property type="entry name" value="OmpA_C-like"/>
    <property type="match status" value="1"/>
</dbReference>
<name>A0ABM8ZZ83_9VIBR</name>
<dbReference type="EMBL" id="CAKLDM010000001">
    <property type="protein sequence ID" value="CAH0536163.1"/>
    <property type="molecule type" value="Genomic_DNA"/>
</dbReference>
<dbReference type="InterPro" id="IPR006664">
    <property type="entry name" value="OMP_bac"/>
</dbReference>
<reference evidence="6" key="1">
    <citation type="submission" date="2021-11" db="EMBL/GenBank/DDBJ databases">
        <authorList>
            <person name="Rodrigo-Torres L."/>
            <person name="Arahal R. D."/>
            <person name="Lucena T."/>
        </authorList>
    </citation>
    <scope>NUCLEOTIDE SEQUENCE</scope>
    <source>
        <strain evidence="6">CECT 7928</strain>
    </source>
</reference>
<comment type="caution">
    <text evidence="6">The sequence shown here is derived from an EMBL/GenBank/DDBJ whole genome shotgun (WGS) entry which is preliminary data.</text>
</comment>